<dbReference type="GO" id="GO:0000428">
    <property type="term" value="C:DNA-directed RNA polymerase complex"/>
    <property type="evidence" value="ECO:0007669"/>
    <property type="project" value="UniProtKB-KW"/>
</dbReference>
<evidence type="ECO:0000256" key="1">
    <source>
        <dbReference type="ARBA" id="ARBA00012418"/>
    </source>
</evidence>
<dbReference type="GO" id="GO:0003677">
    <property type="term" value="F:DNA binding"/>
    <property type="evidence" value="ECO:0007669"/>
    <property type="project" value="InterPro"/>
</dbReference>
<proteinExistence type="predicted"/>
<evidence type="ECO:0000256" key="3">
    <source>
        <dbReference type="ARBA" id="ARBA00022679"/>
    </source>
</evidence>
<organism evidence="9 10">
    <name type="scientific">Vigna unguiculata</name>
    <name type="common">Cowpea</name>
    <dbReference type="NCBI Taxonomy" id="3917"/>
    <lineage>
        <taxon>Eukaryota</taxon>
        <taxon>Viridiplantae</taxon>
        <taxon>Streptophyta</taxon>
        <taxon>Embryophyta</taxon>
        <taxon>Tracheophyta</taxon>
        <taxon>Spermatophyta</taxon>
        <taxon>Magnoliopsida</taxon>
        <taxon>eudicotyledons</taxon>
        <taxon>Gunneridae</taxon>
        <taxon>Pentapetalae</taxon>
        <taxon>rosids</taxon>
        <taxon>fabids</taxon>
        <taxon>Fabales</taxon>
        <taxon>Fabaceae</taxon>
        <taxon>Papilionoideae</taxon>
        <taxon>50 kb inversion clade</taxon>
        <taxon>NPAAA clade</taxon>
        <taxon>indigoferoid/millettioid clade</taxon>
        <taxon>Phaseoleae</taxon>
        <taxon>Vigna</taxon>
    </lineage>
</organism>
<evidence type="ECO:0000256" key="5">
    <source>
        <dbReference type="ARBA" id="ARBA00022833"/>
    </source>
</evidence>
<keyword evidence="10" id="KW-1185">Reference proteome</keyword>
<accession>A0A4D6LLA0</accession>
<evidence type="ECO:0000313" key="10">
    <source>
        <dbReference type="Proteomes" id="UP000501690"/>
    </source>
</evidence>
<sequence>MKFTKLSGSSKNHGDLLDPHMLRNNLCKRKHGEIPFVDFGDLLMASVLITSKDIFYDRFRFTLIVCSYIHHRIDFVDLPTPAILKPVELWSGKQLFNILLRAQANVGACVDLTVEEETYTKLDDKKREVKTLCPNDAFVYFRNSELISGQIGKATLGNKEGLFSVILRDCKEDATASCKNRLARFRSFTKHDDFQQQKMLTEKTHEIRSDIYRKYEELVCVGHQSLSDFPKSPKHSDVTRQVGKWVRLSATHTFHTLTDLTGPLTPETHSHRSLIRPYYIKIFVLKKQKVEVPTVMPDLPFQVGDLAESKSFQSGFRGAWFRCKIRDIRTKNAVISHLLEYFDYTDQKPSWIKLYQKPLSNIGKSKGLNKELMLRPSFPTFSRESGKPDVNGRSEVTVIVNNTWKVGDLVDWYTDGCYWSGSVTKLLGNDKVQINLLPPPLGEGLSYEALSKDLRPTLDWCPEKGWSVPIPVGDECRQPCARIINPANSDVTDEIGRHTVRLHSSSLNLKDYPDRSIARRNQSNSARNGMEIDESDNVSSLHIMDSSVENLEIPSINGIYNEYPAKRSDRSLCLNSMSSNTIEAAIIDLEELVNRIKWLRHVLNLRVPLSDTKQSSWEFSKHHASCK</sequence>
<dbReference type="GO" id="GO:0006351">
    <property type="term" value="P:DNA-templated transcription"/>
    <property type="evidence" value="ECO:0007669"/>
    <property type="project" value="InterPro"/>
</dbReference>
<evidence type="ECO:0000313" key="9">
    <source>
        <dbReference type="EMBL" id="QCD89367.1"/>
    </source>
</evidence>
<comment type="catalytic activity">
    <reaction evidence="7">
        <text>RNA(n) + a ribonucleoside 5'-triphosphate = RNA(n+1) + diphosphate</text>
        <dbReference type="Rhea" id="RHEA:21248"/>
        <dbReference type="Rhea" id="RHEA-COMP:14527"/>
        <dbReference type="Rhea" id="RHEA-COMP:17342"/>
        <dbReference type="ChEBI" id="CHEBI:33019"/>
        <dbReference type="ChEBI" id="CHEBI:61557"/>
        <dbReference type="ChEBI" id="CHEBI:140395"/>
        <dbReference type="EC" id="2.7.7.6"/>
    </reaction>
</comment>
<keyword evidence="3" id="KW-0808">Transferase</keyword>
<dbReference type="InterPro" id="IPR008395">
    <property type="entry name" value="Agenet-like_dom"/>
</dbReference>
<protein>
    <recommendedName>
        <fullName evidence="1">DNA-directed RNA polymerase</fullName>
        <ecNumber evidence="1">2.7.7.6</ecNumber>
    </recommendedName>
</protein>
<keyword evidence="6" id="KW-0804">Transcription</keyword>
<evidence type="ECO:0000259" key="8">
    <source>
        <dbReference type="SMART" id="SM00743"/>
    </source>
</evidence>
<evidence type="ECO:0000256" key="4">
    <source>
        <dbReference type="ARBA" id="ARBA00022695"/>
    </source>
</evidence>
<feature type="domain" description="Agenet" evidence="8">
    <location>
        <begin position="402"/>
        <end position="462"/>
    </location>
</feature>
<dbReference type="InterPro" id="IPR007066">
    <property type="entry name" value="RNA_pol_Rpb1_3"/>
</dbReference>
<name>A0A4D6LLA0_VIGUN</name>
<dbReference type="EMBL" id="CP039348">
    <property type="protein sequence ID" value="QCD89367.1"/>
    <property type="molecule type" value="Genomic_DNA"/>
</dbReference>
<evidence type="ECO:0000256" key="7">
    <source>
        <dbReference type="ARBA" id="ARBA00048552"/>
    </source>
</evidence>
<reference evidence="9 10" key="1">
    <citation type="submission" date="2019-04" db="EMBL/GenBank/DDBJ databases">
        <title>An improved genome assembly and genetic linkage map for asparagus bean, Vigna unguiculata ssp. sesquipedialis.</title>
        <authorList>
            <person name="Xia Q."/>
            <person name="Zhang R."/>
            <person name="Dong Y."/>
        </authorList>
    </citation>
    <scope>NUCLEOTIDE SEQUENCE [LARGE SCALE GENOMIC DNA]</scope>
    <source>
        <tissue evidence="9">Leaf</tissue>
    </source>
</reference>
<dbReference type="SMART" id="SM00743">
    <property type="entry name" value="Agenet"/>
    <property type="match status" value="1"/>
</dbReference>
<dbReference type="AlphaFoldDB" id="A0A4D6LLA0"/>
<keyword evidence="2 9" id="KW-0240">DNA-directed RNA polymerase</keyword>
<dbReference type="InterPro" id="IPR042102">
    <property type="entry name" value="RNA_pol_Rpb1_3_sf"/>
</dbReference>
<gene>
    <name evidence="9" type="ORF">DEO72_LG4g311</name>
</gene>
<dbReference type="EC" id="2.7.7.6" evidence="1"/>
<dbReference type="Pfam" id="PF04983">
    <property type="entry name" value="RNA_pol_Rpb1_3"/>
    <property type="match status" value="1"/>
</dbReference>
<dbReference type="Gene3D" id="1.10.274.100">
    <property type="entry name" value="RNA polymerase Rpb1, domain 3"/>
    <property type="match status" value="1"/>
</dbReference>
<evidence type="ECO:0000256" key="6">
    <source>
        <dbReference type="ARBA" id="ARBA00023163"/>
    </source>
</evidence>
<dbReference type="Pfam" id="PF05641">
    <property type="entry name" value="Agenet"/>
    <property type="match status" value="1"/>
</dbReference>
<keyword evidence="5" id="KW-0862">Zinc</keyword>
<keyword evidence="4" id="KW-0548">Nucleotidyltransferase</keyword>
<dbReference type="Proteomes" id="UP000501690">
    <property type="component" value="Linkage Group LG4"/>
</dbReference>
<dbReference type="SUPFAM" id="SSF64484">
    <property type="entry name" value="beta and beta-prime subunits of DNA dependent RNA-polymerase"/>
    <property type="match status" value="1"/>
</dbReference>
<dbReference type="InterPro" id="IPR014002">
    <property type="entry name" value="Agenet_dom_plant"/>
</dbReference>
<dbReference type="PANTHER" id="PTHR36805">
    <property type="entry name" value="AGENET DOMAIN-CONTAINING PROTEIN"/>
    <property type="match status" value="1"/>
</dbReference>
<evidence type="ECO:0000256" key="2">
    <source>
        <dbReference type="ARBA" id="ARBA00022478"/>
    </source>
</evidence>
<dbReference type="GO" id="GO:0003899">
    <property type="term" value="F:DNA-directed RNA polymerase activity"/>
    <property type="evidence" value="ECO:0007669"/>
    <property type="project" value="UniProtKB-EC"/>
</dbReference>
<dbReference type="PANTHER" id="PTHR36805:SF7">
    <property type="entry name" value="AGENET DOMAIN-CONTAINING PROTEIN"/>
    <property type="match status" value="1"/>
</dbReference>